<feature type="signal peptide" evidence="6">
    <location>
        <begin position="1"/>
        <end position="20"/>
    </location>
</feature>
<comment type="caution">
    <text evidence="10">The sequence shown here is derived from an EMBL/GenBank/DDBJ whole genome shotgun (WGS) entry which is preliminary data.</text>
</comment>
<feature type="region of interest" description="Disordered" evidence="5">
    <location>
        <begin position="52"/>
        <end position="122"/>
    </location>
</feature>
<reference evidence="10 11" key="1">
    <citation type="submission" date="2024-04" db="EMBL/GenBank/DDBJ databases">
        <title>Phyllosticta paracitricarpa is synonymous to the EU quarantine fungus P. citricarpa based on phylogenomic analyses.</title>
        <authorList>
            <consortium name="Lawrence Berkeley National Laboratory"/>
            <person name="Van Ingen-Buijs V.A."/>
            <person name="Van Westerhoven A.C."/>
            <person name="Haridas S."/>
            <person name="Skiadas P."/>
            <person name="Martin F."/>
            <person name="Groenewald J.Z."/>
            <person name="Crous P.W."/>
            <person name="Seidl M.F."/>
        </authorList>
    </citation>
    <scope>NUCLEOTIDE SEQUENCE [LARGE SCALE GENOMIC DNA]</scope>
    <source>
        <strain evidence="10 11">CBS 123374</strain>
    </source>
</reference>
<evidence type="ECO:0000256" key="3">
    <source>
        <dbReference type="ARBA" id="ARBA00023002"/>
    </source>
</evidence>
<evidence type="ECO:0000256" key="6">
    <source>
        <dbReference type="SAM" id="SignalP"/>
    </source>
</evidence>
<evidence type="ECO:0000256" key="1">
    <source>
        <dbReference type="ARBA" id="ARBA00010609"/>
    </source>
</evidence>
<organism evidence="10 11">
    <name type="scientific">Phyllosticta capitalensis</name>
    <dbReference type="NCBI Taxonomy" id="121624"/>
    <lineage>
        <taxon>Eukaryota</taxon>
        <taxon>Fungi</taxon>
        <taxon>Dikarya</taxon>
        <taxon>Ascomycota</taxon>
        <taxon>Pezizomycotina</taxon>
        <taxon>Dothideomycetes</taxon>
        <taxon>Dothideomycetes incertae sedis</taxon>
        <taxon>Botryosphaeriales</taxon>
        <taxon>Phyllostictaceae</taxon>
        <taxon>Phyllosticta</taxon>
    </lineage>
</organism>
<dbReference type="PANTHER" id="PTHR11709:SF145">
    <property type="entry name" value="LCC1"/>
    <property type="match status" value="1"/>
</dbReference>
<dbReference type="CDD" id="cd13854">
    <property type="entry name" value="CuRO_1_MaLCC_like"/>
    <property type="match status" value="1"/>
</dbReference>
<dbReference type="CDD" id="cd13880">
    <property type="entry name" value="CuRO_2_MaLCC_like"/>
    <property type="match status" value="1"/>
</dbReference>
<feature type="domain" description="Plastocyanin-like" evidence="8">
    <location>
        <begin position="497"/>
        <end position="644"/>
    </location>
</feature>
<dbReference type="Pfam" id="PF07732">
    <property type="entry name" value="Cu-oxidase_3"/>
    <property type="match status" value="1"/>
</dbReference>
<dbReference type="EMBL" id="JBBWRZ010000001">
    <property type="protein sequence ID" value="KAK8246847.1"/>
    <property type="molecule type" value="Genomic_DNA"/>
</dbReference>
<keyword evidence="2" id="KW-0479">Metal-binding</keyword>
<dbReference type="SUPFAM" id="SSF49503">
    <property type="entry name" value="Cupredoxins"/>
    <property type="match status" value="3"/>
</dbReference>
<dbReference type="Pfam" id="PF00394">
    <property type="entry name" value="Cu-oxidase"/>
    <property type="match status" value="1"/>
</dbReference>
<dbReference type="Gene3D" id="2.60.40.420">
    <property type="entry name" value="Cupredoxins - blue copper proteins"/>
    <property type="match status" value="3"/>
</dbReference>
<sequence length="688" mass="74670">MHSATLLSLLSAFQLSTVKAAPAVPHFRSSLQDSTPLVSTLSTLSRRDGYHSPALLSSGTSSLEPALDPTKNNGASKWGTLDAPTYGRYLPSESSSQRRDTQSDLPWGSRTANGSNPYTDMPDTGVTRYYEFTVSYMDISPDGVNKSGLVINGQYPGPLIEANWGDWIQIQVNNALPDEGTSIHWHGLLQKDTPWQDGVPAVSQCPIPPNDTFVYRFRADLYGTSFYHSHYSSQFLGGAFGPMIIHGPDDSDYDTDLGPVLINDWYHTDYYELVEQVMAGGAPKSNNNLIQGRMNYPCANTTAKCTPNAGISKFTFQSGKRHRLRLINGSGEGLQKFAIDGHKLTVIANDFVPVKPYTVDYITLGSGQRADVIVEATGQSGDAVWMRSILTSDCSLVDEVSPVAVAAIYYEGADTNSIPTTESSITDEQLKYCGNDDIDKSEPLYSITPDPNPEISLEVDIKFQWNGTNYVWTMDNSSFHGDYNAPILPAAVAGQTSFSEGLNVHNFNTKSSESSVRITLYNHASFAGHPMHLHGHDSTVLSIGSGVPDFASLYASNASTANNLTSTLRTRSNSSTSSNFVTPTNHANPARRDVVVLPPAPSDDVPSHLVIQFKTDNPSAWAFHCHVWSHVSDGLYMTVLERPDEIVARTGGVVPDDTQGLCKRWGDWCGVGEGNGDDGTVGQIDSGL</sequence>
<dbReference type="PANTHER" id="PTHR11709">
    <property type="entry name" value="MULTI-COPPER OXIDASE"/>
    <property type="match status" value="1"/>
</dbReference>
<dbReference type="PROSITE" id="PS00080">
    <property type="entry name" value="MULTICOPPER_OXIDASE2"/>
    <property type="match status" value="1"/>
</dbReference>
<evidence type="ECO:0000256" key="5">
    <source>
        <dbReference type="SAM" id="MobiDB-lite"/>
    </source>
</evidence>
<proteinExistence type="inferred from homology"/>
<protein>
    <submittedName>
        <fullName evidence="10">Cupredoxin</fullName>
    </submittedName>
</protein>
<feature type="domain" description="Plastocyanin-like" evidence="9">
    <location>
        <begin position="134"/>
        <end position="248"/>
    </location>
</feature>
<dbReference type="InterPro" id="IPR045087">
    <property type="entry name" value="Cu-oxidase_fam"/>
</dbReference>
<dbReference type="InterPro" id="IPR002355">
    <property type="entry name" value="Cu_oxidase_Cu_BS"/>
</dbReference>
<dbReference type="Proteomes" id="UP001492380">
    <property type="component" value="Unassembled WGS sequence"/>
</dbReference>
<name>A0ABR1Z3R2_9PEZI</name>
<evidence type="ECO:0000259" key="8">
    <source>
        <dbReference type="Pfam" id="PF07731"/>
    </source>
</evidence>
<evidence type="ECO:0000256" key="2">
    <source>
        <dbReference type="ARBA" id="ARBA00022723"/>
    </source>
</evidence>
<evidence type="ECO:0000313" key="11">
    <source>
        <dbReference type="Proteomes" id="UP001492380"/>
    </source>
</evidence>
<feature type="chain" id="PRO_5047325045" evidence="6">
    <location>
        <begin position="21"/>
        <end position="688"/>
    </location>
</feature>
<evidence type="ECO:0000259" key="7">
    <source>
        <dbReference type="Pfam" id="PF00394"/>
    </source>
</evidence>
<dbReference type="InterPro" id="IPR011707">
    <property type="entry name" value="Cu-oxidase-like_N"/>
</dbReference>
<keyword evidence="4" id="KW-0186">Copper</keyword>
<keyword evidence="3" id="KW-0560">Oxidoreductase</keyword>
<dbReference type="Pfam" id="PF07731">
    <property type="entry name" value="Cu-oxidase_2"/>
    <property type="match status" value="1"/>
</dbReference>
<evidence type="ECO:0000313" key="10">
    <source>
        <dbReference type="EMBL" id="KAK8246847.1"/>
    </source>
</evidence>
<keyword evidence="6" id="KW-0732">Signal</keyword>
<accession>A0ABR1Z3R2</accession>
<evidence type="ECO:0000259" key="9">
    <source>
        <dbReference type="Pfam" id="PF07732"/>
    </source>
</evidence>
<feature type="domain" description="Plastocyanin-like" evidence="7">
    <location>
        <begin position="259"/>
        <end position="409"/>
    </location>
</feature>
<dbReference type="InterPro" id="IPR008972">
    <property type="entry name" value="Cupredoxin"/>
</dbReference>
<dbReference type="InterPro" id="IPR001117">
    <property type="entry name" value="Cu-oxidase_2nd"/>
</dbReference>
<comment type="similarity">
    <text evidence="1">Belongs to the multicopper oxidase family.</text>
</comment>
<gene>
    <name evidence="10" type="ORF">HDK90DRAFT_22527</name>
</gene>
<evidence type="ECO:0000256" key="4">
    <source>
        <dbReference type="ARBA" id="ARBA00023008"/>
    </source>
</evidence>
<dbReference type="InterPro" id="IPR011706">
    <property type="entry name" value="Cu-oxidase_C"/>
</dbReference>
<keyword evidence="11" id="KW-1185">Reference proteome</keyword>